<dbReference type="EMBL" id="JAGSCS010000006">
    <property type="protein sequence ID" value="MBR0575893.1"/>
    <property type="molecule type" value="Genomic_DNA"/>
</dbReference>
<dbReference type="InterPro" id="IPR009057">
    <property type="entry name" value="Homeodomain-like_sf"/>
</dbReference>
<organism evidence="4 5">
    <name type="scientific">Proteiniclasticum sediminis</name>
    <dbReference type="NCBI Taxonomy" id="2804028"/>
    <lineage>
        <taxon>Bacteria</taxon>
        <taxon>Bacillati</taxon>
        <taxon>Bacillota</taxon>
        <taxon>Clostridia</taxon>
        <taxon>Eubacteriales</taxon>
        <taxon>Clostridiaceae</taxon>
        <taxon>Proteiniclasticum</taxon>
    </lineage>
</organism>
<evidence type="ECO:0000256" key="1">
    <source>
        <dbReference type="ARBA" id="ARBA00023125"/>
    </source>
</evidence>
<feature type="domain" description="HTH tetR-type" evidence="3">
    <location>
        <begin position="5"/>
        <end position="65"/>
    </location>
</feature>
<keyword evidence="1 2" id="KW-0238">DNA-binding</keyword>
<dbReference type="InterPro" id="IPR001647">
    <property type="entry name" value="HTH_TetR"/>
</dbReference>
<evidence type="ECO:0000313" key="5">
    <source>
        <dbReference type="Proteomes" id="UP000675379"/>
    </source>
</evidence>
<dbReference type="SUPFAM" id="SSF46689">
    <property type="entry name" value="Homeodomain-like"/>
    <property type="match status" value="1"/>
</dbReference>
<dbReference type="PROSITE" id="PS50977">
    <property type="entry name" value="HTH_TETR_2"/>
    <property type="match status" value="1"/>
</dbReference>
<keyword evidence="5" id="KW-1185">Reference proteome</keyword>
<name>A0A941HQU9_9CLOT</name>
<evidence type="ECO:0000256" key="2">
    <source>
        <dbReference type="PROSITE-ProRule" id="PRU00335"/>
    </source>
</evidence>
<dbReference type="Proteomes" id="UP000675379">
    <property type="component" value="Unassembled WGS sequence"/>
</dbReference>
<proteinExistence type="predicted"/>
<comment type="caution">
    <text evidence="4">The sequence shown here is derived from an EMBL/GenBank/DDBJ whole genome shotgun (WGS) entry which is preliminary data.</text>
</comment>
<dbReference type="AlphaFoldDB" id="A0A941HQU9"/>
<protein>
    <submittedName>
        <fullName evidence="4">TetR/AcrR family transcriptional regulator</fullName>
    </submittedName>
</protein>
<evidence type="ECO:0000259" key="3">
    <source>
        <dbReference type="PROSITE" id="PS50977"/>
    </source>
</evidence>
<reference evidence="4" key="1">
    <citation type="submission" date="2021-04" db="EMBL/GenBank/DDBJ databases">
        <title>Proteiniclasticum sedimins sp. nov., an obligate anaerobic bacterium isolated from anaerobic sludge.</title>
        <authorList>
            <person name="Liu J."/>
        </authorList>
    </citation>
    <scope>NUCLEOTIDE SEQUENCE</scope>
    <source>
        <strain evidence="4">BAD-10</strain>
    </source>
</reference>
<gene>
    <name evidence="4" type="ORF">KCG48_06015</name>
</gene>
<feature type="DNA-binding region" description="H-T-H motif" evidence="2">
    <location>
        <begin position="28"/>
        <end position="47"/>
    </location>
</feature>
<dbReference type="Pfam" id="PF00440">
    <property type="entry name" value="TetR_N"/>
    <property type="match status" value="1"/>
</dbReference>
<dbReference type="Gene3D" id="1.10.357.10">
    <property type="entry name" value="Tetracycline Repressor, domain 2"/>
    <property type="match status" value="1"/>
</dbReference>
<dbReference type="GO" id="GO:0003677">
    <property type="term" value="F:DNA binding"/>
    <property type="evidence" value="ECO:0007669"/>
    <property type="project" value="UniProtKB-UniRule"/>
</dbReference>
<evidence type="ECO:0000313" key="4">
    <source>
        <dbReference type="EMBL" id="MBR0575893.1"/>
    </source>
</evidence>
<accession>A0A941HQU9</accession>
<dbReference type="RefSeq" id="WP_211800567.1">
    <property type="nucleotide sequence ID" value="NZ_JAGSCS010000006.1"/>
</dbReference>
<sequence length="194" mass="22683">MKELKSVEERILDRTLYLIGKQGSVHVPVRTIVKEADVNIGAINYYFGTKENMLQQVKQFYLENLLSTVVPLEDESLEDEEKLKRYAAMSMEYSLRFPGAIALVKDAFETKDQDEMSQKIVEETMLMEEKLNRVMKRYLKDVEDEFSIRKTIFLSSIIYPTLEFNELNGTAFLSEENQRMDYIDKVVKLIRQGV</sequence>